<accession>A0ABN8NSJ3</accession>
<dbReference type="Gene3D" id="3.30.40.10">
    <property type="entry name" value="Zinc/RING finger domain, C3HC4 (zinc finger)"/>
    <property type="match status" value="2"/>
</dbReference>
<feature type="domain" description="RING-type" evidence="6">
    <location>
        <begin position="18"/>
        <end position="61"/>
    </location>
</feature>
<feature type="coiled-coil region" evidence="5">
    <location>
        <begin position="151"/>
        <end position="185"/>
    </location>
</feature>
<evidence type="ECO:0000256" key="1">
    <source>
        <dbReference type="ARBA" id="ARBA00022723"/>
    </source>
</evidence>
<dbReference type="SMART" id="SM00184">
    <property type="entry name" value="RING"/>
    <property type="match status" value="1"/>
</dbReference>
<dbReference type="Proteomes" id="UP001159405">
    <property type="component" value="Unassembled WGS sequence"/>
</dbReference>
<dbReference type="PANTHER" id="PTHR10131">
    <property type="entry name" value="TNF RECEPTOR ASSOCIATED FACTOR"/>
    <property type="match status" value="1"/>
</dbReference>
<evidence type="ECO:0000256" key="3">
    <source>
        <dbReference type="ARBA" id="ARBA00022833"/>
    </source>
</evidence>
<evidence type="ECO:0000259" key="6">
    <source>
        <dbReference type="PROSITE" id="PS50089"/>
    </source>
</evidence>
<comment type="caution">
    <text evidence="7">The sequence shown here is derived from an EMBL/GenBank/DDBJ whole genome shotgun (WGS) entry which is preliminary data.</text>
</comment>
<dbReference type="InterPro" id="IPR001841">
    <property type="entry name" value="Znf_RING"/>
</dbReference>
<dbReference type="EMBL" id="CALNXK010000033">
    <property type="protein sequence ID" value="CAH3119225.1"/>
    <property type="molecule type" value="Genomic_DNA"/>
</dbReference>
<proteinExistence type="predicted"/>
<dbReference type="InterPro" id="IPR027370">
    <property type="entry name" value="Znf-RING_euk"/>
</dbReference>
<keyword evidence="1" id="KW-0479">Metal-binding</keyword>
<dbReference type="SUPFAM" id="SSF49599">
    <property type="entry name" value="TRAF domain-like"/>
    <property type="match status" value="1"/>
</dbReference>
<dbReference type="PANTHER" id="PTHR10131:SF94">
    <property type="entry name" value="TNF RECEPTOR-ASSOCIATED FACTOR 4"/>
    <property type="match status" value="1"/>
</dbReference>
<evidence type="ECO:0000313" key="8">
    <source>
        <dbReference type="Proteomes" id="UP001159405"/>
    </source>
</evidence>
<sequence>MGYMTNMFISRVDHNLICGICTGVFKKPVVTHCGHTYCEECIKLWVTDAYAKKEKTCPECRQEVSLPGTAPVLALRGVIEGLSVECQNSANGCQMVLRLGDMESHLKNCGYTLVKCCSCLEMIPQIQLHQHQSKCKVGHESSFDSHLKTEIAMLQNELAKTKKSLQIAEETIKKLQRNLRDLRVKTRIRPIRANEELHPAWDSDYGYGYSPRSVIELASFISRFLFQRPPYVDPQRIFTCLNRCYDYYRNSAAFWQDVHMLLATAAASDWFTDQQREVLISWLKNLAREKLLLI</sequence>
<keyword evidence="8" id="KW-1185">Reference proteome</keyword>
<evidence type="ECO:0000256" key="2">
    <source>
        <dbReference type="ARBA" id="ARBA00022771"/>
    </source>
</evidence>
<evidence type="ECO:0000256" key="5">
    <source>
        <dbReference type="SAM" id="Coils"/>
    </source>
</evidence>
<organism evidence="7 8">
    <name type="scientific">Porites lobata</name>
    <dbReference type="NCBI Taxonomy" id="104759"/>
    <lineage>
        <taxon>Eukaryota</taxon>
        <taxon>Metazoa</taxon>
        <taxon>Cnidaria</taxon>
        <taxon>Anthozoa</taxon>
        <taxon>Hexacorallia</taxon>
        <taxon>Scleractinia</taxon>
        <taxon>Fungiina</taxon>
        <taxon>Poritidae</taxon>
        <taxon>Porites</taxon>
    </lineage>
</organism>
<gene>
    <name evidence="7" type="ORF">PLOB_00027254</name>
</gene>
<keyword evidence="5" id="KW-0175">Coiled coil</keyword>
<dbReference type="SUPFAM" id="SSF57850">
    <property type="entry name" value="RING/U-box"/>
    <property type="match status" value="1"/>
</dbReference>
<keyword evidence="2 4" id="KW-0863">Zinc-finger</keyword>
<dbReference type="PROSITE" id="PS50089">
    <property type="entry name" value="ZF_RING_2"/>
    <property type="match status" value="1"/>
</dbReference>
<evidence type="ECO:0000313" key="7">
    <source>
        <dbReference type="EMBL" id="CAH3119225.1"/>
    </source>
</evidence>
<dbReference type="InterPro" id="IPR017907">
    <property type="entry name" value="Znf_RING_CS"/>
</dbReference>
<protein>
    <recommendedName>
        <fullName evidence="6">RING-type domain-containing protein</fullName>
    </recommendedName>
</protein>
<dbReference type="InterPro" id="IPR013083">
    <property type="entry name" value="Znf_RING/FYVE/PHD"/>
</dbReference>
<name>A0ABN8NSJ3_9CNID</name>
<keyword evidence="3" id="KW-0862">Zinc</keyword>
<evidence type="ECO:0000256" key="4">
    <source>
        <dbReference type="PROSITE-ProRule" id="PRU00175"/>
    </source>
</evidence>
<reference evidence="7 8" key="1">
    <citation type="submission" date="2022-05" db="EMBL/GenBank/DDBJ databases">
        <authorList>
            <consortium name="Genoscope - CEA"/>
            <person name="William W."/>
        </authorList>
    </citation>
    <scope>NUCLEOTIDE SEQUENCE [LARGE SCALE GENOMIC DNA]</scope>
</reference>
<dbReference type="PROSITE" id="PS00518">
    <property type="entry name" value="ZF_RING_1"/>
    <property type="match status" value="1"/>
</dbReference>
<dbReference type="Pfam" id="PF13445">
    <property type="entry name" value="zf-RING_UBOX"/>
    <property type="match status" value="1"/>
</dbReference>